<feature type="non-terminal residue" evidence="2">
    <location>
        <position position="878"/>
    </location>
</feature>
<comment type="caution">
    <text evidence="2">The sequence shown here is derived from an EMBL/GenBank/DDBJ whole genome shotgun (WGS) entry which is preliminary data.</text>
</comment>
<feature type="region of interest" description="Disordered" evidence="1">
    <location>
        <begin position="17"/>
        <end position="46"/>
    </location>
</feature>
<name>A0ABN9WY42_9DINO</name>
<dbReference type="Proteomes" id="UP001189429">
    <property type="component" value="Unassembled WGS sequence"/>
</dbReference>
<reference evidence="2" key="1">
    <citation type="submission" date="2023-10" db="EMBL/GenBank/DDBJ databases">
        <authorList>
            <person name="Chen Y."/>
            <person name="Shah S."/>
            <person name="Dougan E. K."/>
            <person name="Thang M."/>
            <person name="Chan C."/>
        </authorList>
    </citation>
    <scope>NUCLEOTIDE SEQUENCE [LARGE SCALE GENOMIC DNA]</scope>
</reference>
<evidence type="ECO:0000256" key="1">
    <source>
        <dbReference type="SAM" id="MobiDB-lite"/>
    </source>
</evidence>
<accession>A0ABN9WY42</accession>
<dbReference type="EMBL" id="CAUYUJ010019314">
    <property type="protein sequence ID" value="CAK0890185.1"/>
    <property type="molecule type" value="Genomic_DNA"/>
</dbReference>
<organism evidence="2 3">
    <name type="scientific">Prorocentrum cordatum</name>
    <dbReference type="NCBI Taxonomy" id="2364126"/>
    <lineage>
        <taxon>Eukaryota</taxon>
        <taxon>Sar</taxon>
        <taxon>Alveolata</taxon>
        <taxon>Dinophyceae</taxon>
        <taxon>Prorocentrales</taxon>
        <taxon>Prorocentraceae</taxon>
        <taxon>Prorocentrum</taxon>
    </lineage>
</organism>
<evidence type="ECO:0000313" key="2">
    <source>
        <dbReference type="EMBL" id="CAK0890185.1"/>
    </source>
</evidence>
<protein>
    <submittedName>
        <fullName evidence="2">Uncharacterized protein</fullName>
    </submittedName>
</protein>
<keyword evidence="3" id="KW-1185">Reference proteome</keyword>
<sequence>MLVYSLGGCDMKKKRFNGDGFVTDSDSGSSVDLGTTASDTDDDDGLVRHPGMRMLLEQEAELHSQIARLSAKKTSDSGDEGDTKFTAAQEDESVKMGIDKLMARLVADEKQVSDDQGGAGGAVRGKVVSSLDGLSATAVKNFVSQGQPGKSIDQYIQELEQEARDPRAAMLSQLKQYEAADWSIGPSQSRIAPMVLASMYKFGTSAKSQVQQYVRSKELESCHAASEMALMAAIMDRMLNADQDMVNSQAVEVICRRLYGGKRWKSKMRWELADECDAVALESDDWAITDADEGVRKRLERKALFNKYLDKAFPDGGKASAERCRLCFVLFKYLFKFVFLVTVLSDLFCGFGVGGAGPLESLAGPSLADGAPVLKQLASRAVGWHQAKEKEGAAAGPQRGDMCPMKVSEVPLPPPGSAPIPIETMSPSSRPYLRGPIRTMVLGDHEVDWAAYDMIKPYSDPSLKQKQVKLELPERLAGSGMLGMCDEVVEEVKVFTVLKRIDEKTGQRSSRLIWDMRRSNMRFRSPPRVAMGSAAALCGVDLSSSVCGDLEVTSFVGDVPDFFYKLLLPEGLWGYFGFEGVSGEELRARLQKRGRQDLVEQLGGGVRVCLRVLPMGFAWAVFFAHSALQDVMEGEGGLSVAGRVQRGAPPPQFYRESLLHWIFMDDYAGFRLEPKGTAVEEFQVKKDGARARRALEAVGLSARKEDVGRGLERSLGATLDAGSKVLQVVEEKIRVAVLATEALLKQDRAVPTAVESLMGLWAWIFTCARGAMSVPRHVYRWIQEYRGEQEAPLWDEVLDEFFVMVSLSVYYGTFLGSEWHEWIFMTDASHLGFGIVASRSDVNEMRALCEAGDEQGWSTQLHEAYSGVEEDELDHVTP</sequence>
<evidence type="ECO:0000313" key="3">
    <source>
        <dbReference type="Proteomes" id="UP001189429"/>
    </source>
</evidence>
<proteinExistence type="predicted"/>
<gene>
    <name evidence="2" type="ORF">PCOR1329_LOCUS70482</name>
</gene>